<proteinExistence type="predicted"/>
<dbReference type="HOGENOM" id="CLU_2446253_0_0_1"/>
<evidence type="ECO:0000313" key="1">
    <source>
        <dbReference type="Ensembl" id="ENSCINP00000034926.1"/>
    </source>
</evidence>
<sequence length="90" mass="9977">KKSINKTLFLNFLRNGYTTRIQHVLVVFLYHQIHIYIVGIPSVSVVISRHLPAPTAGARTVSLLLLEPPSQVPHASQSMMQSIQSASSKI</sequence>
<organism evidence="1 2">
    <name type="scientific">Ciona intestinalis</name>
    <name type="common">Transparent sea squirt</name>
    <name type="synonym">Ascidia intestinalis</name>
    <dbReference type="NCBI Taxonomy" id="7719"/>
    <lineage>
        <taxon>Eukaryota</taxon>
        <taxon>Metazoa</taxon>
        <taxon>Chordata</taxon>
        <taxon>Tunicata</taxon>
        <taxon>Ascidiacea</taxon>
        <taxon>Phlebobranchia</taxon>
        <taxon>Cionidae</taxon>
        <taxon>Ciona</taxon>
    </lineage>
</organism>
<dbReference type="EMBL" id="EAAA01000621">
    <property type="status" value="NOT_ANNOTATED_CDS"/>
    <property type="molecule type" value="Genomic_DNA"/>
</dbReference>
<dbReference type="Ensembl" id="ENSCINT00000035558.1">
    <property type="protein sequence ID" value="ENSCINP00000034926.1"/>
    <property type="gene ID" value="ENSCING00000021378.1"/>
</dbReference>
<accession>H2XZ42</accession>
<keyword evidence="2" id="KW-1185">Reference proteome</keyword>
<dbReference type="Proteomes" id="UP000008144">
    <property type="component" value="Chromosome 10"/>
</dbReference>
<dbReference type="InParanoid" id="H2XZ42"/>
<evidence type="ECO:0000313" key="2">
    <source>
        <dbReference type="Proteomes" id="UP000008144"/>
    </source>
</evidence>
<name>H2XZ42_CIOIN</name>
<reference evidence="1" key="4">
    <citation type="submission" date="2025-09" db="UniProtKB">
        <authorList>
            <consortium name="Ensembl"/>
        </authorList>
    </citation>
    <scope>IDENTIFICATION</scope>
</reference>
<protein>
    <submittedName>
        <fullName evidence="1">Uncharacterized protein</fullName>
    </submittedName>
</protein>
<dbReference type="AlphaFoldDB" id="H2XZ42"/>
<reference evidence="2" key="1">
    <citation type="journal article" date="2002" name="Science">
        <title>The draft genome of Ciona intestinalis: insights into chordate and vertebrate origins.</title>
        <authorList>
            <person name="Dehal P."/>
            <person name="Satou Y."/>
            <person name="Campbell R.K."/>
            <person name="Chapman J."/>
            <person name="Degnan B."/>
            <person name="De Tomaso A."/>
            <person name="Davidson B."/>
            <person name="Di Gregorio A."/>
            <person name="Gelpke M."/>
            <person name="Goodstein D.M."/>
            <person name="Harafuji N."/>
            <person name="Hastings K.E."/>
            <person name="Ho I."/>
            <person name="Hotta K."/>
            <person name="Huang W."/>
            <person name="Kawashima T."/>
            <person name="Lemaire P."/>
            <person name="Martinez D."/>
            <person name="Meinertzhagen I.A."/>
            <person name="Necula S."/>
            <person name="Nonaka M."/>
            <person name="Putnam N."/>
            <person name="Rash S."/>
            <person name="Saiga H."/>
            <person name="Satake M."/>
            <person name="Terry A."/>
            <person name="Yamada L."/>
            <person name="Wang H.G."/>
            <person name="Awazu S."/>
            <person name="Azumi K."/>
            <person name="Boore J."/>
            <person name="Branno M."/>
            <person name="Chin-Bow S."/>
            <person name="DeSantis R."/>
            <person name="Doyle S."/>
            <person name="Francino P."/>
            <person name="Keys D.N."/>
            <person name="Haga S."/>
            <person name="Hayashi H."/>
            <person name="Hino K."/>
            <person name="Imai K.S."/>
            <person name="Inaba K."/>
            <person name="Kano S."/>
            <person name="Kobayashi K."/>
            <person name="Kobayashi M."/>
            <person name="Lee B.I."/>
            <person name="Makabe K.W."/>
            <person name="Manohar C."/>
            <person name="Matassi G."/>
            <person name="Medina M."/>
            <person name="Mochizuki Y."/>
            <person name="Mount S."/>
            <person name="Morishita T."/>
            <person name="Miura S."/>
            <person name="Nakayama A."/>
            <person name="Nishizaka S."/>
            <person name="Nomoto H."/>
            <person name="Ohta F."/>
            <person name="Oishi K."/>
            <person name="Rigoutsos I."/>
            <person name="Sano M."/>
            <person name="Sasaki A."/>
            <person name="Sasakura Y."/>
            <person name="Shoguchi E."/>
            <person name="Shin-i T."/>
            <person name="Spagnuolo A."/>
            <person name="Stainier D."/>
            <person name="Suzuki M.M."/>
            <person name="Tassy O."/>
            <person name="Takatori N."/>
            <person name="Tokuoka M."/>
            <person name="Yagi K."/>
            <person name="Yoshizaki F."/>
            <person name="Wada S."/>
            <person name="Zhang C."/>
            <person name="Hyatt P.D."/>
            <person name="Larimer F."/>
            <person name="Detter C."/>
            <person name="Doggett N."/>
            <person name="Glavina T."/>
            <person name="Hawkins T."/>
            <person name="Richardson P."/>
            <person name="Lucas S."/>
            <person name="Kohara Y."/>
            <person name="Levine M."/>
            <person name="Satoh N."/>
            <person name="Rokhsar D.S."/>
        </authorList>
    </citation>
    <scope>NUCLEOTIDE SEQUENCE [LARGE SCALE GENOMIC DNA]</scope>
</reference>
<reference evidence="1" key="3">
    <citation type="submission" date="2025-08" db="UniProtKB">
        <authorList>
            <consortium name="Ensembl"/>
        </authorList>
    </citation>
    <scope>IDENTIFICATION</scope>
</reference>
<reference evidence="1" key="2">
    <citation type="journal article" date="2008" name="Genome Biol.">
        <title>Improved genome assembly and evidence-based global gene model set for the chordate Ciona intestinalis: new insight into intron and operon populations.</title>
        <authorList>
            <person name="Satou Y."/>
            <person name="Mineta K."/>
            <person name="Ogasawara M."/>
            <person name="Sasakura Y."/>
            <person name="Shoguchi E."/>
            <person name="Ueno K."/>
            <person name="Yamada L."/>
            <person name="Matsumoto J."/>
            <person name="Wasserscheid J."/>
            <person name="Dewar K."/>
            <person name="Wiley G.B."/>
            <person name="Macmil S.L."/>
            <person name="Roe B.A."/>
            <person name="Zeller R.W."/>
            <person name="Hastings K.E."/>
            <person name="Lemaire P."/>
            <person name="Lindquist E."/>
            <person name="Endo T."/>
            <person name="Hotta K."/>
            <person name="Inaba K."/>
        </authorList>
    </citation>
    <scope>NUCLEOTIDE SEQUENCE [LARGE SCALE GENOMIC DNA]</scope>
    <source>
        <strain evidence="1">wild type</strain>
    </source>
</reference>